<organism evidence="7 8">
    <name type="scientific">Bifidobacterium callitrichidarum</name>
    <dbReference type="NCBI Taxonomy" id="2052941"/>
    <lineage>
        <taxon>Bacteria</taxon>
        <taxon>Bacillati</taxon>
        <taxon>Actinomycetota</taxon>
        <taxon>Actinomycetes</taxon>
        <taxon>Bifidobacteriales</taxon>
        <taxon>Bifidobacteriaceae</taxon>
        <taxon>Bifidobacterium</taxon>
    </lineage>
</organism>
<feature type="domain" description="ABC transporter" evidence="6">
    <location>
        <begin position="70"/>
        <end position="308"/>
    </location>
</feature>
<feature type="region of interest" description="Disordered" evidence="5">
    <location>
        <begin position="1"/>
        <end position="47"/>
    </location>
</feature>
<evidence type="ECO:0000259" key="6">
    <source>
        <dbReference type="PROSITE" id="PS50893"/>
    </source>
</evidence>
<feature type="domain" description="ABC transporter" evidence="6">
    <location>
        <begin position="331"/>
        <end position="571"/>
    </location>
</feature>
<feature type="compositionally biased region" description="Polar residues" evidence="5">
    <location>
        <begin position="29"/>
        <end position="46"/>
    </location>
</feature>
<keyword evidence="3" id="KW-0547">Nucleotide-binding</keyword>
<evidence type="ECO:0000256" key="2">
    <source>
        <dbReference type="ARBA" id="ARBA00022737"/>
    </source>
</evidence>
<dbReference type="InterPro" id="IPR027417">
    <property type="entry name" value="P-loop_NTPase"/>
</dbReference>
<keyword evidence="4" id="KW-0067">ATP-binding</keyword>
<keyword evidence="1" id="KW-0813">Transport</keyword>
<dbReference type="PANTHER" id="PTHR43790">
    <property type="entry name" value="CARBOHYDRATE TRANSPORT ATP-BINDING PROTEIN MG119-RELATED"/>
    <property type="match status" value="1"/>
</dbReference>
<dbReference type="InterPro" id="IPR017871">
    <property type="entry name" value="ABC_transporter-like_CS"/>
</dbReference>
<dbReference type="CDD" id="cd03216">
    <property type="entry name" value="ABC_Carb_Monos_I"/>
    <property type="match status" value="1"/>
</dbReference>
<dbReference type="PANTHER" id="PTHR43790:SF9">
    <property type="entry name" value="GALACTOFURANOSE TRANSPORTER ATP-BINDING PROTEIN YTFR"/>
    <property type="match status" value="1"/>
</dbReference>
<feature type="compositionally biased region" description="Basic and acidic residues" evidence="5">
    <location>
        <begin position="593"/>
        <end position="602"/>
    </location>
</feature>
<dbReference type="CDD" id="cd03215">
    <property type="entry name" value="ABC_Carb_Monos_II"/>
    <property type="match status" value="1"/>
</dbReference>
<evidence type="ECO:0000313" key="7">
    <source>
        <dbReference type="EMBL" id="PWG62280.1"/>
    </source>
</evidence>
<proteinExistence type="predicted"/>
<name>A0A2U2MZH5_9BIFI</name>
<dbReference type="EMBL" id="QFFM01000037">
    <property type="protein sequence ID" value="PWG62280.1"/>
    <property type="molecule type" value="Genomic_DNA"/>
</dbReference>
<dbReference type="AlphaFoldDB" id="A0A2U2MZH5"/>
<dbReference type="PROSITE" id="PS50893">
    <property type="entry name" value="ABC_TRANSPORTER_2"/>
    <property type="match status" value="2"/>
</dbReference>
<evidence type="ECO:0000256" key="4">
    <source>
        <dbReference type="ARBA" id="ARBA00022840"/>
    </source>
</evidence>
<dbReference type="GO" id="GO:0016887">
    <property type="term" value="F:ATP hydrolysis activity"/>
    <property type="evidence" value="ECO:0007669"/>
    <property type="project" value="InterPro"/>
</dbReference>
<protein>
    <recommendedName>
        <fullName evidence="6">ABC transporter domain-containing protein</fullName>
    </recommendedName>
</protein>
<dbReference type="InterPro" id="IPR003593">
    <property type="entry name" value="AAA+_ATPase"/>
</dbReference>
<keyword evidence="2" id="KW-0677">Repeat</keyword>
<dbReference type="InterPro" id="IPR003439">
    <property type="entry name" value="ABC_transporter-like_ATP-bd"/>
</dbReference>
<evidence type="ECO:0000256" key="5">
    <source>
        <dbReference type="SAM" id="MobiDB-lite"/>
    </source>
</evidence>
<dbReference type="InterPro" id="IPR050107">
    <property type="entry name" value="ABC_carbohydrate_import_ATPase"/>
</dbReference>
<accession>A0A2U2MZH5</accession>
<dbReference type="Proteomes" id="UP000245876">
    <property type="component" value="Unassembled WGS sequence"/>
</dbReference>
<comment type="caution">
    <text evidence="7">The sequence shown here is derived from an EMBL/GenBank/DDBJ whole genome shotgun (WGS) entry which is preliminary data.</text>
</comment>
<dbReference type="SUPFAM" id="SSF52540">
    <property type="entry name" value="P-loop containing nucleoside triphosphate hydrolases"/>
    <property type="match status" value="2"/>
</dbReference>
<dbReference type="Pfam" id="PF00005">
    <property type="entry name" value="ABC_tran"/>
    <property type="match status" value="2"/>
</dbReference>
<evidence type="ECO:0000313" key="8">
    <source>
        <dbReference type="Proteomes" id="UP000245876"/>
    </source>
</evidence>
<reference evidence="7 8" key="1">
    <citation type="journal article" date="2018" name="Int. J. Syst. Evol. Microbiol.">
        <title>Bifidobacterium callitrichidarum sp. nov. from the faeces of the emperor tamarin (Saguinus imperator).</title>
        <authorList>
            <person name="Modesto M."/>
            <person name="Michelini S."/>
            <person name="Sansosti M.C."/>
            <person name="De Filippo C."/>
            <person name="Cavalieri D."/>
            <person name="Qvirist L."/>
            <person name="Andlid T."/>
            <person name="Spiezio C."/>
            <person name="Sandri C."/>
            <person name="Pascarelli S."/>
            <person name="Sgorbati B."/>
            <person name="Mattarelli P."/>
        </authorList>
    </citation>
    <scope>NUCLEOTIDE SEQUENCE [LARGE SCALE GENOMIC DNA]</scope>
    <source>
        <strain evidence="7 8">TRI 5</strain>
    </source>
</reference>
<evidence type="ECO:0000256" key="1">
    <source>
        <dbReference type="ARBA" id="ARBA00022448"/>
    </source>
</evidence>
<feature type="compositionally biased region" description="Low complexity" evidence="5">
    <location>
        <begin position="11"/>
        <end position="28"/>
    </location>
</feature>
<dbReference type="PROSITE" id="PS00211">
    <property type="entry name" value="ABC_TRANSPORTER_1"/>
    <property type="match status" value="1"/>
</dbReference>
<evidence type="ECO:0000256" key="3">
    <source>
        <dbReference type="ARBA" id="ARBA00022741"/>
    </source>
</evidence>
<feature type="region of interest" description="Disordered" evidence="5">
    <location>
        <begin position="569"/>
        <end position="602"/>
    </location>
</feature>
<sequence>MCGPIKKNGERPNPSAIRPIPINPINRSTQSIHQPTNSKEGNPVSTATQGAQDIAAQGGAGNGSTAPAVLEIDNVTKRFGATQALKGVSFRVHAGEILALVGANGAGKSTLMSIVSGSLTPTSGSLKVNGKEAVLGSVKDAAASGIETITQNVDDALIPDATVWENLVFPQIADNRFGAFPSVKAMRAEAERIAEGRLDFDLNETVRYLSTSDKQQVLIARALATKPVVLILDEPTAALGVQESERLHADVRRLAEQGTAIIFISHHMGEVAELCDSAVVLRDGAEVATFTKPLDTTAIVRAMLGDLADGLQNDFDAVEGREQTGKDGNPRKAGRVVLSLKGVRSFHGTRANDIDIHEGEVVGLTGLIGAGKTELISQIVGDRPLISGTMTLDGKPYDPHHPSDAIRAGVGYVPEDRSVQGEIPDWSIRENLSLPDLKRYRHKYGLLSFSREESAAQHVIETLGIIGKSTDSIRSLSGGNRQKVIVGRWVSAQSKVLIFDEPFRGVDIGAREDIARLLRKTGTALVASSDPEEILQVADRILVMSNGVITGQVDPATTTADELSQLIADEAGITGRNESDEDGNDVRNVQDAQDTRDKEPVA</sequence>
<dbReference type="Gene3D" id="3.40.50.300">
    <property type="entry name" value="P-loop containing nucleotide triphosphate hydrolases"/>
    <property type="match status" value="2"/>
</dbReference>
<keyword evidence="8" id="KW-1185">Reference proteome</keyword>
<dbReference type="SMART" id="SM00382">
    <property type="entry name" value="AAA"/>
    <property type="match status" value="2"/>
</dbReference>
<gene>
    <name evidence="7" type="ORF">DF196_12335</name>
</gene>
<dbReference type="GO" id="GO:0005524">
    <property type="term" value="F:ATP binding"/>
    <property type="evidence" value="ECO:0007669"/>
    <property type="project" value="UniProtKB-KW"/>
</dbReference>